<dbReference type="AlphaFoldDB" id="A0A537LSE4"/>
<feature type="domain" description="Nucleoside phosphorylase" evidence="9">
    <location>
        <begin position="25"/>
        <end position="271"/>
    </location>
</feature>
<dbReference type="InterPro" id="IPR000845">
    <property type="entry name" value="Nucleoside_phosphorylase_d"/>
</dbReference>
<dbReference type="Gene3D" id="3.40.50.1580">
    <property type="entry name" value="Nucleoside phosphorylase domain"/>
    <property type="match status" value="1"/>
</dbReference>
<dbReference type="InterPro" id="IPR011268">
    <property type="entry name" value="Purine_phosphorylase"/>
</dbReference>
<comment type="function">
    <text evidence="1">The purine nucleoside phosphorylases catalyze the phosphorolytic breakdown of the N-glycosidic bond in the beta-(deoxy)ribonucleoside molecules, with the formation of the corresponding free purine bases and pentose-1-phosphate. Cleaves guanosine, inosine, 2'-deoxyguanosine and 2'-deoxyinosine.</text>
</comment>
<evidence type="ECO:0000256" key="5">
    <source>
        <dbReference type="ARBA" id="ARBA00022676"/>
    </source>
</evidence>
<protein>
    <recommendedName>
        <fullName evidence="8">Purine nucleoside phosphorylase</fullName>
        <ecNumber evidence="8">2.4.2.1</ecNumber>
    </recommendedName>
    <alternativeName>
        <fullName evidence="8">Inosine-guanosine phosphorylase</fullName>
    </alternativeName>
</protein>
<evidence type="ECO:0000313" key="10">
    <source>
        <dbReference type="EMBL" id="TMJ10944.1"/>
    </source>
</evidence>
<evidence type="ECO:0000256" key="6">
    <source>
        <dbReference type="ARBA" id="ARBA00022679"/>
    </source>
</evidence>
<dbReference type="GO" id="GO:0009116">
    <property type="term" value="P:nucleoside metabolic process"/>
    <property type="evidence" value="ECO:0007669"/>
    <property type="project" value="InterPro"/>
</dbReference>
<sequence>MASLKQQIDRAVSVVRERVSLAPQVAIILGSGLGALAGEVRADAVVPYAEIPGFPRSTVEGHAGNLLVGRLEGRAVAVMQGRAHFYEGYSLADVVFPVRVIRALGARVLLVSNAAGGINRLWSSGDLMIIADHINFMGSNPLMGPNDPDLGPRFPDMSQAYDPDLIALAERAALAEGIAIRKGVYAGVHGPSYETPAELRMLRGWGADAVGMSTVPEVIAARHMGMRVLGITAITDMATGEQIKTVTHEDVMAVAREIEPKFIRVVKRIVREMKLP</sequence>
<dbReference type="GO" id="GO:0005737">
    <property type="term" value="C:cytoplasm"/>
    <property type="evidence" value="ECO:0007669"/>
    <property type="project" value="TreeGrafter"/>
</dbReference>
<dbReference type="SUPFAM" id="SSF53167">
    <property type="entry name" value="Purine and uridine phosphorylases"/>
    <property type="match status" value="1"/>
</dbReference>
<comment type="pathway">
    <text evidence="2 8">Purine metabolism; purine nucleoside salvage.</text>
</comment>
<comment type="caution">
    <text evidence="10">The sequence shown here is derived from an EMBL/GenBank/DDBJ whole genome shotgun (WGS) entry which is preliminary data.</text>
</comment>
<dbReference type="GO" id="GO:0004731">
    <property type="term" value="F:purine-nucleoside phosphorylase activity"/>
    <property type="evidence" value="ECO:0007669"/>
    <property type="project" value="UniProtKB-EC"/>
</dbReference>
<dbReference type="Pfam" id="PF01048">
    <property type="entry name" value="PNP_UDP_1"/>
    <property type="match status" value="1"/>
</dbReference>
<dbReference type="InterPro" id="IPR011270">
    <property type="entry name" value="Pur_Nuc_Pase_Ino/Guo-sp"/>
</dbReference>
<comment type="catalytic activity">
    <reaction evidence="7">
        <text>a purine 2'-deoxy-D-ribonucleoside + phosphate = a purine nucleobase + 2-deoxy-alpha-D-ribose 1-phosphate</text>
        <dbReference type="Rhea" id="RHEA:36431"/>
        <dbReference type="ChEBI" id="CHEBI:26386"/>
        <dbReference type="ChEBI" id="CHEBI:43474"/>
        <dbReference type="ChEBI" id="CHEBI:57259"/>
        <dbReference type="ChEBI" id="CHEBI:142361"/>
        <dbReference type="EC" id="2.4.2.1"/>
    </reaction>
</comment>
<evidence type="ECO:0000256" key="8">
    <source>
        <dbReference type="PIRNR" id="PIRNR000477"/>
    </source>
</evidence>
<evidence type="ECO:0000313" key="11">
    <source>
        <dbReference type="Proteomes" id="UP000315217"/>
    </source>
</evidence>
<dbReference type="EMBL" id="VBAI01000085">
    <property type="protein sequence ID" value="TMJ10944.1"/>
    <property type="molecule type" value="Genomic_DNA"/>
</dbReference>
<gene>
    <name evidence="10" type="ORF">E6G98_06320</name>
</gene>
<evidence type="ECO:0000256" key="7">
    <source>
        <dbReference type="ARBA" id="ARBA00048556"/>
    </source>
</evidence>
<accession>A0A537LSE4</accession>
<dbReference type="NCBIfam" id="NF006054">
    <property type="entry name" value="PRK08202.1"/>
    <property type="match status" value="1"/>
</dbReference>
<dbReference type="InterPro" id="IPR035994">
    <property type="entry name" value="Nucleoside_phosphorylase_sf"/>
</dbReference>
<dbReference type="Proteomes" id="UP000315217">
    <property type="component" value="Unassembled WGS sequence"/>
</dbReference>
<organism evidence="10 11">
    <name type="scientific">Candidatus Segetimicrobium genomatis</name>
    <dbReference type="NCBI Taxonomy" id="2569760"/>
    <lineage>
        <taxon>Bacteria</taxon>
        <taxon>Bacillati</taxon>
        <taxon>Candidatus Sysuimicrobiota</taxon>
        <taxon>Candidatus Sysuimicrobiia</taxon>
        <taxon>Candidatus Sysuimicrobiales</taxon>
        <taxon>Candidatus Segetimicrobiaceae</taxon>
        <taxon>Candidatus Segetimicrobium</taxon>
    </lineage>
</organism>
<evidence type="ECO:0000259" key="9">
    <source>
        <dbReference type="Pfam" id="PF01048"/>
    </source>
</evidence>
<evidence type="ECO:0000256" key="4">
    <source>
        <dbReference type="ARBA" id="ARBA00022553"/>
    </source>
</evidence>
<dbReference type="NCBIfam" id="TIGR01700">
    <property type="entry name" value="PNPH"/>
    <property type="match status" value="1"/>
</dbReference>
<evidence type="ECO:0000256" key="1">
    <source>
        <dbReference type="ARBA" id="ARBA00002678"/>
    </source>
</evidence>
<dbReference type="EC" id="2.4.2.1" evidence="8"/>
<dbReference type="PANTHER" id="PTHR11904:SF9">
    <property type="entry name" value="PURINE NUCLEOSIDE PHOSPHORYLASE-RELATED"/>
    <property type="match status" value="1"/>
</dbReference>
<dbReference type="CDD" id="cd09009">
    <property type="entry name" value="PNP-EcPNPII_like"/>
    <property type="match status" value="1"/>
</dbReference>
<dbReference type="PANTHER" id="PTHR11904">
    <property type="entry name" value="METHYLTHIOADENOSINE/PURINE NUCLEOSIDE PHOSPHORYLASE"/>
    <property type="match status" value="1"/>
</dbReference>
<comment type="similarity">
    <text evidence="3 8">Belongs to the PNP/MTAP phosphorylase family.</text>
</comment>
<dbReference type="PIRSF" id="PIRSF000477">
    <property type="entry name" value="PurNPase"/>
    <property type="match status" value="1"/>
</dbReference>
<name>A0A537LSE4_9BACT</name>
<dbReference type="NCBIfam" id="TIGR01697">
    <property type="entry name" value="PNPH-PUNA-XAPA"/>
    <property type="match status" value="1"/>
</dbReference>
<keyword evidence="5 8" id="KW-0328">Glycosyltransferase</keyword>
<dbReference type="UniPathway" id="UPA00606"/>
<keyword evidence="6 8" id="KW-0808">Transferase</keyword>
<evidence type="ECO:0000256" key="3">
    <source>
        <dbReference type="ARBA" id="ARBA00006751"/>
    </source>
</evidence>
<evidence type="ECO:0000256" key="2">
    <source>
        <dbReference type="ARBA" id="ARBA00005058"/>
    </source>
</evidence>
<reference evidence="10 11" key="1">
    <citation type="journal article" date="2019" name="Nat. Microbiol.">
        <title>Mediterranean grassland soil C-N compound turnover is dependent on rainfall and depth, and is mediated by genomically divergent microorganisms.</title>
        <authorList>
            <person name="Diamond S."/>
            <person name="Andeer P.F."/>
            <person name="Li Z."/>
            <person name="Crits-Christoph A."/>
            <person name="Burstein D."/>
            <person name="Anantharaman K."/>
            <person name="Lane K.R."/>
            <person name="Thomas B.C."/>
            <person name="Pan C."/>
            <person name="Northen T.R."/>
            <person name="Banfield J.F."/>
        </authorList>
    </citation>
    <scope>NUCLEOTIDE SEQUENCE [LARGE SCALE GENOMIC DNA]</scope>
    <source>
        <strain evidence="10">NP_1</strain>
    </source>
</reference>
<dbReference type="FunFam" id="3.40.50.1580:FF:000010">
    <property type="entry name" value="Purine nucleoside phosphorylase"/>
    <property type="match status" value="1"/>
</dbReference>
<proteinExistence type="inferred from homology"/>
<keyword evidence="4" id="KW-0597">Phosphoprotein</keyword>